<dbReference type="PANTHER" id="PTHR11203:SF37">
    <property type="entry name" value="INTEGRATOR COMPLEX SUBUNIT 11"/>
    <property type="match status" value="1"/>
</dbReference>
<keyword evidence="1 4" id="KW-0378">Hydrolase</keyword>
<keyword evidence="5" id="KW-1185">Reference proteome</keyword>
<dbReference type="KEGG" id="hhw:NCTC503_01087"/>
<dbReference type="GO" id="GO:0016787">
    <property type="term" value="F:hydrolase activity"/>
    <property type="evidence" value="ECO:0007669"/>
    <property type="project" value="UniProtKB-KW"/>
</dbReference>
<dbReference type="RefSeq" id="WP_138209780.1">
    <property type="nucleotide sequence ID" value="NZ_CBCRUQ010000004.1"/>
</dbReference>
<dbReference type="SMART" id="SM01027">
    <property type="entry name" value="Beta-Casp"/>
    <property type="match status" value="1"/>
</dbReference>
<evidence type="ECO:0000256" key="1">
    <source>
        <dbReference type="ARBA" id="ARBA00022801"/>
    </source>
</evidence>
<dbReference type="InterPro" id="IPR022712">
    <property type="entry name" value="Beta_Casp"/>
</dbReference>
<organism evidence="4 5">
    <name type="scientific">Hathewaya histolytica</name>
    <name type="common">Clostridium histolyticum</name>
    <dbReference type="NCBI Taxonomy" id="1498"/>
    <lineage>
        <taxon>Bacteria</taxon>
        <taxon>Bacillati</taxon>
        <taxon>Bacillota</taxon>
        <taxon>Clostridia</taxon>
        <taxon>Eubacteriales</taxon>
        <taxon>Clostridiaceae</taxon>
        <taxon>Hathewaya</taxon>
    </lineage>
</organism>
<protein>
    <submittedName>
        <fullName evidence="4">Metallo-beta-lactamase family protein</fullName>
        <ecNumber evidence="4">3.1.-.-</ecNumber>
    </submittedName>
</protein>
<sequence length="504" mass="57435">MKIKFFGAAKRVTGSCHMLIINDRKVLLDCGLLQGKDESELENQRFNFNPKEIEFVILSHAHIDHSGRIPLLYKQGFKGMVLCTKPTRDLCTVMLPDSGYIHEMDVQWKNRKRKRQGLPPEEPLYTSKIAELSTYLFTGYNYDEIIEVFPGLKVRFKDAGHLLGSSIIELFIKEDGKEEFKLVYSGDLGNKELPLIKSPSTIDYADYVIMETTYGNRYHEAIEREYVELANIIKDTFNRGGNVVIPSFAVGRTQEILYILNNYVENNIIKDINVYVDSPLAIQATKIFEKNYDQFNDGVKEKILNGDDPFKFQGLKFTTTPGESMAINKIDKSAVIISASGMCEAGRIRHHLKHNLWREESSIVFVGFQAEGTLGRSLLNGSKKVNLFGEEIAVNAHIYNLPGLSGHADRAGLYKFIDNMKKKPKEVILVHGEKVEQESFYNLLKGEEYKVRIASLGETYFINEKEIRDYSIKNAILKELEDFGEVNEINKSILLDKLSSILKE</sequence>
<dbReference type="InterPro" id="IPR036866">
    <property type="entry name" value="RibonucZ/Hydroxyglut_hydro"/>
</dbReference>
<dbReference type="Gene3D" id="3.60.15.10">
    <property type="entry name" value="Ribonuclease Z/Hydroxyacylglutathione hydrolase-like"/>
    <property type="match status" value="1"/>
</dbReference>
<reference evidence="4 5" key="1">
    <citation type="submission" date="2019-05" db="EMBL/GenBank/DDBJ databases">
        <authorList>
            <consortium name="Pathogen Informatics"/>
        </authorList>
    </citation>
    <scope>NUCLEOTIDE SEQUENCE [LARGE SCALE GENOMIC DNA]</scope>
    <source>
        <strain evidence="4 5">NCTC503</strain>
    </source>
</reference>
<dbReference type="InterPro" id="IPR050698">
    <property type="entry name" value="MBL"/>
</dbReference>
<feature type="domain" description="Metallo-beta-lactamase" evidence="2">
    <location>
        <begin position="13"/>
        <end position="241"/>
    </location>
</feature>
<dbReference type="AlphaFoldDB" id="A0A4V6KCR4"/>
<dbReference type="Gene3D" id="3.40.50.10890">
    <property type="match status" value="1"/>
</dbReference>
<dbReference type="SMART" id="SM00849">
    <property type="entry name" value="Lactamase_B"/>
    <property type="match status" value="1"/>
</dbReference>
<evidence type="ECO:0000259" key="2">
    <source>
        <dbReference type="SMART" id="SM00849"/>
    </source>
</evidence>
<accession>A0A4V6KCR4</accession>
<dbReference type="PANTHER" id="PTHR11203">
    <property type="entry name" value="CLEAVAGE AND POLYADENYLATION SPECIFICITY FACTOR FAMILY MEMBER"/>
    <property type="match status" value="1"/>
</dbReference>
<dbReference type="OrthoDB" id="9803916at2"/>
<name>A0A4V6KCR4_HATHI</name>
<evidence type="ECO:0000313" key="4">
    <source>
        <dbReference type="EMBL" id="VTQ87467.1"/>
    </source>
</evidence>
<dbReference type="InterPro" id="IPR001279">
    <property type="entry name" value="Metallo-B-lactamas"/>
</dbReference>
<evidence type="ECO:0000259" key="3">
    <source>
        <dbReference type="SMART" id="SM01027"/>
    </source>
</evidence>
<proteinExistence type="predicted"/>
<dbReference type="Pfam" id="PF10996">
    <property type="entry name" value="Beta-Casp"/>
    <property type="match status" value="1"/>
</dbReference>
<dbReference type="Pfam" id="PF07521">
    <property type="entry name" value="RMMBL"/>
    <property type="match status" value="1"/>
</dbReference>
<gene>
    <name evidence="4" type="ORF">NCTC503_01087</name>
</gene>
<dbReference type="SUPFAM" id="SSF56281">
    <property type="entry name" value="Metallo-hydrolase/oxidoreductase"/>
    <property type="match status" value="1"/>
</dbReference>
<feature type="domain" description="Beta-Casp" evidence="3">
    <location>
        <begin position="253"/>
        <end position="378"/>
    </location>
</feature>
<dbReference type="CDD" id="cd16295">
    <property type="entry name" value="TTHA0252-CPSF-like_MBL-fold"/>
    <property type="match status" value="1"/>
</dbReference>
<evidence type="ECO:0000313" key="5">
    <source>
        <dbReference type="Proteomes" id="UP000308489"/>
    </source>
</evidence>
<dbReference type="InterPro" id="IPR011108">
    <property type="entry name" value="RMMBL"/>
</dbReference>
<dbReference type="EC" id="3.1.-.-" evidence="4"/>
<dbReference type="GO" id="GO:0004521">
    <property type="term" value="F:RNA endonuclease activity"/>
    <property type="evidence" value="ECO:0007669"/>
    <property type="project" value="TreeGrafter"/>
</dbReference>
<dbReference type="EMBL" id="LR590481">
    <property type="protein sequence ID" value="VTQ87467.1"/>
    <property type="molecule type" value="Genomic_DNA"/>
</dbReference>
<dbReference type="Proteomes" id="UP000308489">
    <property type="component" value="Chromosome 1"/>
</dbReference>
<dbReference type="Pfam" id="PF00753">
    <property type="entry name" value="Lactamase_B"/>
    <property type="match status" value="1"/>
</dbReference>